<comment type="subcellular location">
    <subcellularLocation>
        <location evidence="1">Cell membrane</location>
        <topology evidence="1">Multi-pass membrane protein</topology>
    </subcellularLocation>
</comment>
<evidence type="ECO:0000256" key="6">
    <source>
        <dbReference type="SAM" id="Phobius"/>
    </source>
</evidence>
<dbReference type="PANTHER" id="PTHR36115">
    <property type="entry name" value="PROLINE-RICH ANTIGEN HOMOLOG-RELATED"/>
    <property type="match status" value="1"/>
</dbReference>
<dbReference type="AlphaFoldDB" id="A0A7W3U4I3"/>
<name>A0A7W3U4I3_9GAMM</name>
<feature type="domain" description="RDD" evidence="7">
    <location>
        <begin position="5"/>
        <end position="177"/>
    </location>
</feature>
<evidence type="ECO:0000256" key="5">
    <source>
        <dbReference type="ARBA" id="ARBA00023136"/>
    </source>
</evidence>
<dbReference type="GO" id="GO:0005886">
    <property type="term" value="C:plasma membrane"/>
    <property type="evidence" value="ECO:0007669"/>
    <property type="project" value="UniProtKB-SubCell"/>
</dbReference>
<dbReference type="Proteomes" id="UP000552587">
    <property type="component" value="Unassembled WGS sequence"/>
</dbReference>
<evidence type="ECO:0000256" key="4">
    <source>
        <dbReference type="ARBA" id="ARBA00022989"/>
    </source>
</evidence>
<evidence type="ECO:0000313" key="9">
    <source>
        <dbReference type="Proteomes" id="UP000552587"/>
    </source>
</evidence>
<dbReference type="InterPro" id="IPR051791">
    <property type="entry name" value="Pra-immunoreactive"/>
</dbReference>
<organism evidence="8 9">
    <name type="scientific">Marilutibacter penaei</name>
    <dbReference type="NCBI Taxonomy" id="2759900"/>
    <lineage>
        <taxon>Bacteria</taxon>
        <taxon>Pseudomonadati</taxon>
        <taxon>Pseudomonadota</taxon>
        <taxon>Gammaproteobacteria</taxon>
        <taxon>Lysobacterales</taxon>
        <taxon>Lysobacteraceae</taxon>
        <taxon>Marilutibacter</taxon>
    </lineage>
</organism>
<sequence>MTAPARFWPRSVAWSLDMLLAALLCAPWLAGPLARGLARLRADLLAFLTAAYREMHLAFAGGEAPLAFLPRALRAPWLHEGIAALHADVWTTFAMPLLLFVLVAIILQALGEASPWQGGPGKRLLGLRVATSEGGRLTPGRALSRQLAGVLSWLTLNVGHALAAVPPAHAALHDRLTGTRVVGGPQRLPAWGRAWLALLGLGTLALVVVLSVSLSQLAEAALTAALG</sequence>
<evidence type="ECO:0000256" key="1">
    <source>
        <dbReference type="ARBA" id="ARBA00004651"/>
    </source>
</evidence>
<gene>
    <name evidence="8" type="ORF">H4F99_09940</name>
</gene>
<dbReference type="InterPro" id="IPR010432">
    <property type="entry name" value="RDD"/>
</dbReference>
<dbReference type="Pfam" id="PF06271">
    <property type="entry name" value="RDD"/>
    <property type="match status" value="1"/>
</dbReference>
<comment type="caution">
    <text evidence="8">The sequence shown here is derived from an EMBL/GenBank/DDBJ whole genome shotgun (WGS) entry which is preliminary data.</text>
</comment>
<keyword evidence="2" id="KW-1003">Cell membrane</keyword>
<keyword evidence="4 6" id="KW-1133">Transmembrane helix</keyword>
<evidence type="ECO:0000256" key="3">
    <source>
        <dbReference type="ARBA" id="ARBA00022692"/>
    </source>
</evidence>
<reference evidence="8 9" key="1">
    <citation type="submission" date="2020-07" db="EMBL/GenBank/DDBJ databases">
        <authorList>
            <person name="Xu S."/>
            <person name="Li A."/>
        </authorList>
    </citation>
    <scope>NUCLEOTIDE SEQUENCE [LARGE SCALE GENOMIC DNA]</scope>
    <source>
        <strain evidence="8 9">SG-8</strain>
    </source>
</reference>
<feature type="transmembrane region" description="Helical" evidence="6">
    <location>
        <begin position="195"/>
        <end position="218"/>
    </location>
</feature>
<dbReference type="EMBL" id="JACHTE010000006">
    <property type="protein sequence ID" value="MBB1088811.1"/>
    <property type="molecule type" value="Genomic_DNA"/>
</dbReference>
<keyword evidence="5 6" id="KW-0472">Membrane</keyword>
<keyword evidence="3 6" id="KW-0812">Transmembrane</keyword>
<evidence type="ECO:0000259" key="7">
    <source>
        <dbReference type="Pfam" id="PF06271"/>
    </source>
</evidence>
<evidence type="ECO:0000313" key="8">
    <source>
        <dbReference type="EMBL" id="MBB1088811.1"/>
    </source>
</evidence>
<dbReference type="RefSeq" id="WP_182669579.1">
    <property type="nucleotide sequence ID" value="NZ_JACHTE010000006.1"/>
</dbReference>
<accession>A0A7W3U4I3</accession>
<protein>
    <submittedName>
        <fullName evidence="8">RDD family protein</fullName>
    </submittedName>
</protein>
<dbReference type="PANTHER" id="PTHR36115:SF6">
    <property type="entry name" value="PROLINE-RICH ANTIGEN HOMOLOG"/>
    <property type="match status" value="1"/>
</dbReference>
<keyword evidence="9" id="KW-1185">Reference proteome</keyword>
<evidence type="ECO:0000256" key="2">
    <source>
        <dbReference type="ARBA" id="ARBA00022475"/>
    </source>
</evidence>
<proteinExistence type="predicted"/>
<feature type="transmembrane region" description="Helical" evidence="6">
    <location>
        <begin position="89"/>
        <end position="110"/>
    </location>
</feature>